<protein>
    <submittedName>
        <fullName evidence="7">Topoisomerase 1-associated factor 1</fullName>
    </submittedName>
</protein>
<dbReference type="InterPro" id="IPR044998">
    <property type="entry name" value="Timeless"/>
</dbReference>
<evidence type="ECO:0000256" key="5">
    <source>
        <dbReference type="SAM" id="MobiDB-lite"/>
    </source>
</evidence>
<keyword evidence="4" id="KW-0131">Cell cycle</keyword>
<dbReference type="PANTHER" id="PTHR22940">
    <property type="entry name" value="TIMEOUT/TIMELESS-2"/>
    <property type="match status" value="1"/>
</dbReference>
<dbReference type="Proteomes" id="UP000605846">
    <property type="component" value="Unassembled WGS sequence"/>
</dbReference>
<name>A0A8H7BRR4_9FUNG</name>
<dbReference type="GO" id="GO:0043111">
    <property type="term" value="P:replication fork arrest"/>
    <property type="evidence" value="ECO:0007669"/>
    <property type="project" value="TreeGrafter"/>
</dbReference>
<comment type="caution">
    <text evidence="7">The sequence shown here is derived from an EMBL/GenBank/DDBJ whole genome shotgun (WGS) entry which is preliminary data.</text>
</comment>
<reference evidence="7" key="1">
    <citation type="submission" date="2020-01" db="EMBL/GenBank/DDBJ databases">
        <title>Genome Sequencing of Three Apophysomyces-Like Fungal Strains Confirms a Novel Fungal Genus in the Mucoromycota with divergent Burkholderia-like Endosymbiotic Bacteria.</title>
        <authorList>
            <person name="Stajich J.E."/>
            <person name="Macias A.M."/>
            <person name="Carter-House D."/>
            <person name="Lovett B."/>
            <person name="Kasson L.R."/>
            <person name="Berry K."/>
            <person name="Grigoriev I."/>
            <person name="Chang Y."/>
            <person name="Spatafora J."/>
            <person name="Kasson M.T."/>
        </authorList>
    </citation>
    <scope>NUCLEOTIDE SEQUENCE</scope>
    <source>
        <strain evidence="7">NRRL A-21654</strain>
    </source>
</reference>
<dbReference type="GO" id="GO:0003677">
    <property type="term" value="F:DNA binding"/>
    <property type="evidence" value="ECO:0007669"/>
    <property type="project" value="TreeGrafter"/>
</dbReference>
<keyword evidence="2" id="KW-0236">DNA replication inhibitor</keyword>
<evidence type="ECO:0000256" key="3">
    <source>
        <dbReference type="ARBA" id="ARBA00023242"/>
    </source>
</evidence>
<gene>
    <name evidence="7" type="primary">TOF1</name>
    <name evidence="7" type="ORF">EC973_008986</name>
</gene>
<keyword evidence="3" id="KW-0539">Nucleus</keyword>
<dbReference type="PANTHER" id="PTHR22940:SF4">
    <property type="entry name" value="PROTEIN TIMELESS HOMOLOG"/>
    <property type="match status" value="1"/>
</dbReference>
<feature type="compositionally biased region" description="Basic and acidic residues" evidence="5">
    <location>
        <begin position="322"/>
        <end position="338"/>
    </location>
</feature>
<keyword evidence="8" id="KW-1185">Reference proteome</keyword>
<feature type="region of interest" description="Disordered" evidence="5">
    <location>
        <begin position="318"/>
        <end position="338"/>
    </location>
</feature>
<feature type="domain" description="Timeless N-terminal" evidence="6">
    <location>
        <begin position="37"/>
        <end position="297"/>
    </location>
</feature>
<organism evidence="7 8">
    <name type="scientific">Apophysomyces ossiformis</name>
    <dbReference type="NCBI Taxonomy" id="679940"/>
    <lineage>
        <taxon>Eukaryota</taxon>
        <taxon>Fungi</taxon>
        <taxon>Fungi incertae sedis</taxon>
        <taxon>Mucoromycota</taxon>
        <taxon>Mucoromycotina</taxon>
        <taxon>Mucoromycetes</taxon>
        <taxon>Mucorales</taxon>
        <taxon>Mucorineae</taxon>
        <taxon>Mucoraceae</taxon>
        <taxon>Apophysomyces</taxon>
    </lineage>
</organism>
<evidence type="ECO:0000256" key="1">
    <source>
        <dbReference type="ARBA" id="ARBA00004123"/>
    </source>
</evidence>
<dbReference type="GO" id="GO:0000076">
    <property type="term" value="P:DNA replication checkpoint signaling"/>
    <property type="evidence" value="ECO:0007669"/>
    <property type="project" value="TreeGrafter"/>
</dbReference>
<feature type="compositionally biased region" description="Acidic residues" evidence="5">
    <location>
        <begin position="743"/>
        <end position="754"/>
    </location>
</feature>
<accession>A0A8H7BRR4</accession>
<dbReference type="GO" id="GO:0031298">
    <property type="term" value="C:replication fork protection complex"/>
    <property type="evidence" value="ECO:0007669"/>
    <property type="project" value="TreeGrafter"/>
</dbReference>
<keyword evidence="7" id="KW-0413">Isomerase</keyword>
<sequence>MEDPETVTDKDLLLSTCTALGGYEEVETPDGKIEYKYAVGDEALDLKRFIRYGTREPEKSTLFILAEFNLIEKDLVPLILTHANQDSAIAERFVLACVELIVPMTWPLDKDNEEERPIYSRMLEYHRQYKLALLAPNVLEAIVHLVFRPLSVPFRERSERDQTVIRLVLYLLRNLTAIPDLRVSPSATGDMLRMATMQERLLIRFCESPIMELLLTMASSSMDADSAEFNVMVLEIVHNILQHVNPKDVFLGDINKKADNANQTSKLSLLLEEENDRKRVKSRKEPTRHNRFGGSFTLQGWDGSRYVVHNPKAIYSSTNQLIDEKKKPDRRGQKRKERDEIGEYVAYRDSQALIYMKRMAQSFLESCFNDIEREDKKIMEKDHLRLYFTMKWFLEYLAYEHAAYHSAKERKEKEKQTDIESSSELFLPPRADVRTAADTSQAISTDIEKTDEPLPFDYDLVASAMDLRTFLLCLRRLRVSLEDKLWLDVQVGADCFKQMLLTLTAMASSPHEEYRQLADYIQGNIYHEQSTFDLFIDLIKRYRNQSLGYLLAVVQLTHVLLKMLEKFSKKQQVMFVRKKKSKLRKEKADEDTAQGDSESDEESAEERRERQIAYREHVFKFESLEAKYATTDVVRIYCSLLENYSTLKPEILICITTLFHRIMVKRKVEHPFFKLPVLDLFNRILSEYHYLPKSPAMSQLVQFIRYSVRQFFKRANEYPLLFVEALFKTTAVTNHLDQGDIDDKADESSDEEENNPSPPRQDQPGVPSAGADLPEELPEDFMFMD</sequence>
<dbReference type="AlphaFoldDB" id="A0A8H7BRR4"/>
<dbReference type="InterPro" id="IPR006906">
    <property type="entry name" value="Timeless_N"/>
</dbReference>
<dbReference type="OrthoDB" id="310853at2759"/>
<evidence type="ECO:0000259" key="6">
    <source>
        <dbReference type="Pfam" id="PF04821"/>
    </source>
</evidence>
<dbReference type="GO" id="GO:0016853">
    <property type="term" value="F:isomerase activity"/>
    <property type="evidence" value="ECO:0007669"/>
    <property type="project" value="UniProtKB-KW"/>
</dbReference>
<dbReference type="Pfam" id="PF04821">
    <property type="entry name" value="TIMELESS"/>
    <property type="match status" value="1"/>
</dbReference>
<evidence type="ECO:0000256" key="4">
    <source>
        <dbReference type="ARBA" id="ARBA00023306"/>
    </source>
</evidence>
<proteinExistence type="predicted"/>
<dbReference type="GO" id="GO:0006281">
    <property type="term" value="P:DNA repair"/>
    <property type="evidence" value="ECO:0007669"/>
    <property type="project" value="TreeGrafter"/>
</dbReference>
<evidence type="ECO:0000256" key="2">
    <source>
        <dbReference type="ARBA" id="ARBA00022880"/>
    </source>
</evidence>
<feature type="compositionally biased region" description="Acidic residues" evidence="5">
    <location>
        <begin position="589"/>
        <end position="604"/>
    </location>
</feature>
<evidence type="ECO:0000313" key="7">
    <source>
        <dbReference type="EMBL" id="KAF7726188.1"/>
    </source>
</evidence>
<dbReference type="EMBL" id="JABAYA010000082">
    <property type="protein sequence ID" value="KAF7726188.1"/>
    <property type="molecule type" value="Genomic_DNA"/>
</dbReference>
<evidence type="ECO:0000313" key="8">
    <source>
        <dbReference type="Proteomes" id="UP000605846"/>
    </source>
</evidence>
<feature type="region of interest" description="Disordered" evidence="5">
    <location>
        <begin position="586"/>
        <end position="607"/>
    </location>
</feature>
<feature type="region of interest" description="Disordered" evidence="5">
    <location>
        <begin position="738"/>
        <end position="785"/>
    </location>
</feature>
<comment type="subcellular location">
    <subcellularLocation>
        <location evidence="1">Nucleus</location>
    </subcellularLocation>
</comment>